<evidence type="ECO:0000256" key="3">
    <source>
        <dbReference type="ARBA" id="ARBA00022448"/>
    </source>
</evidence>
<dbReference type="Pfam" id="PF03591">
    <property type="entry name" value="AzlC"/>
    <property type="match status" value="1"/>
</dbReference>
<dbReference type="PANTHER" id="PTHR34979:SF1">
    <property type="entry name" value="INNER MEMBRANE PROTEIN YGAZ"/>
    <property type="match status" value="1"/>
</dbReference>
<comment type="subcellular location">
    <subcellularLocation>
        <location evidence="1">Cell membrane</location>
        <topology evidence="1">Multi-pass membrane protein</topology>
    </subcellularLocation>
</comment>
<accession>A0A4Z1E0C1</accession>
<gene>
    <name evidence="9" type="ORF">SERN_1318</name>
</gene>
<feature type="transmembrane region" description="Helical" evidence="8">
    <location>
        <begin position="18"/>
        <end position="35"/>
    </location>
</feature>
<evidence type="ECO:0000256" key="2">
    <source>
        <dbReference type="ARBA" id="ARBA00010735"/>
    </source>
</evidence>
<dbReference type="EMBL" id="RHPJ01000002">
    <property type="protein sequence ID" value="TGO05314.1"/>
    <property type="molecule type" value="Genomic_DNA"/>
</dbReference>
<keyword evidence="3" id="KW-0813">Transport</keyword>
<feature type="transmembrane region" description="Helical" evidence="8">
    <location>
        <begin position="167"/>
        <end position="183"/>
    </location>
</feature>
<dbReference type="AlphaFoldDB" id="A0A4Z1E0C1"/>
<dbReference type="PANTHER" id="PTHR34979">
    <property type="entry name" value="INNER MEMBRANE PROTEIN YGAZ"/>
    <property type="match status" value="1"/>
</dbReference>
<comment type="caution">
    <text evidence="9">The sequence shown here is derived from an EMBL/GenBank/DDBJ whole genome shotgun (WGS) entry which is preliminary data.</text>
</comment>
<dbReference type="Proteomes" id="UP000297318">
    <property type="component" value="Unassembled WGS sequence"/>
</dbReference>
<evidence type="ECO:0000256" key="7">
    <source>
        <dbReference type="ARBA" id="ARBA00023136"/>
    </source>
</evidence>
<evidence type="ECO:0000256" key="1">
    <source>
        <dbReference type="ARBA" id="ARBA00004651"/>
    </source>
</evidence>
<keyword evidence="4" id="KW-1003">Cell membrane</keyword>
<keyword evidence="6 8" id="KW-1133">Transmembrane helix</keyword>
<dbReference type="GO" id="GO:1903785">
    <property type="term" value="P:L-valine transmembrane transport"/>
    <property type="evidence" value="ECO:0007669"/>
    <property type="project" value="TreeGrafter"/>
</dbReference>
<organism evidence="9 10">
    <name type="scientific">Serinibacter arcticus</name>
    <dbReference type="NCBI Taxonomy" id="1655435"/>
    <lineage>
        <taxon>Bacteria</taxon>
        <taxon>Bacillati</taxon>
        <taxon>Actinomycetota</taxon>
        <taxon>Actinomycetes</taxon>
        <taxon>Micrococcales</taxon>
        <taxon>Beutenbergiaceae</taxon>
        <taxon>Serinibacter</taxon>
    </lineage>
</organism>
<keyword evidence="10" id="KW-1185">Reference proteome</keyword>
<evidence type="ECO:0000256" key="8">
    <source>
        <dbReference type="SAM" id="Phobius"/>
    </source>
</evidence>
<evidence type="ECO:0000313" key="9">
    <source>
        <dbReference type="EMBL" id="TGO05314.1"/>
    </source>
</evidence>
<sequence>MSCASSIWSDVPRELRRGVLLVTLAVALVGIAYGVTASADGFAVWQIVLLAVLVLAGSAELLFVGLIGAGASPWLALGASLLLNLRNVVYGMAASPLLLRRWERWCGAHLVNDETVALAAAPTGGPPRTVEQRRATFLVTGIGVALGWPVGAVIGSTLGQVVPEPEAWGLDAVLPALLGALAVPAIRGGSAFAVAVLAGVIALLAQPHVPLGLAPVLGLAAVAVLLVGRRDGGARGGAREVTS</sequence>
<dbReference type="InterPro" id="IPR011606">
    <property type="entry name" value="Brnchd-chn_aa_trnsp_permease"/>
</dbReference>
<proteinExistence type="inferred from homology"/>
<dbReference type="RefSeq" id="WP_135849335.1">
    <property type="nucleotide sequence ID" value="NZ_RHPJ01000002.1"/>
</dbReference>
<evidence type="ECO:0000256" key="4">
    <source>
        <dbReference type="ARBA" id="ARBA00022475"/>
    </source>
</evidence>
<evidence type="ECO:0000256" key="6">
    <source>
        <dbReference type="ARBA" id="ARBA00022989"/>
    </source>
</evidence>
<feature type="transmembrane region" description="Helical" evidence="8">
    <location>
        <begin position="135"/>
        <end position="155"/>
    </location>
</feature>
<evidence type="ECO:0000256" key="5">
    <source>
        <dbReference type="ARBA" id="ARBA00022692"/>
    </source>
</evidence>
<dbReference type="OrthoDB" id="5195391at2"/>
<feature type="transmembrane region" description="Helical" evidence="8">
    <location>
        <begin position="47"/>
        <end position="68"/>
    </location>
</feature>
<evidence type="ECO:0000313" key="10">
    <source>
        <dbReference type="Proteomes" id="UP000297318"/>
    </source>
</evidence>
<feature type="transmembrane region" description="Helical" evidence="8">
    <location>
        <begin position="188"/>
        <end position="205"/>
    </location>
</feature>
<keyword evidence="5 8" id="KW-0812">Transmembrane</keyword>
<dbReference type="GO" id="GO:0005886">
    <property type="term" value="C:plasma membrane"/>
    <property type="evidence" value="ECO:0007669"/>
    <property type="project" value="UniProtKB-SubCell"/>
</dbReference>
<name>A0A4Z1E0C1_9MICO</name>
<feature type="transmembrane region" description="Helical" evidence="8">
    <location>
        <begin position="211"/>
        <end position="228"/>
    </location>
</feature>
<reference evidence="9 10" key="1">
    <citation type="submission" date="2018-11" db="EMBL/GenBank/DDBJ databases">
        <title>Complete genome sequencing of the Actinobacteria Serinibacter sp. K3-2.</title>
        <authorList>
            <person name="Rakitin A.L."/>
            <person name="Beletsky A.V."/>
            <person name="Mardanov A.V."/>
            <person name="Ravin N.V."/>
            <person name="Gromova A.S."/>
            <person name="Filippova S.N."/>
            <person name="Gal'Chenko V.F."/>
        </authorList>
    </citation>
    <scope>NUCLEOTIDE SEQUENCE [LARGE SCALE GENOMIC DNA]</scope>
    <source>
        <strain evidence="9 10">K3-2</strain>
    </source>
</reference>
<feature type="transmembrane region" description="Helical" evidence="8">
    <location>
        <begin position="74"/>
        <end position="99"/>
    </location>
</feature>
<protein>
    <submittedName>
        <fullName evidence="9">Putative branched-chain amino acid permease</fullName>
    </submittedName>
</protein>
<keyword evidence="7 8" id="KW-0472">Membrane</keyword>
<comment type="similarity">
    <text evidence="2">Belongs to the AzlC family.</text>
</comment>